<name>A0A968GER7_9SPIO</name>
<accession>A0A968GER7</accession>
<dbReference type="RefSeq" id="WP_167702889.1">
    <property type="nucleotide sequence ID" value="NZ_CP118168.1"/>
</dbReference>
<keyword evidence="2" id="KW-1185">Reference proteome</keyword>
<proteinExistence type="predicted"/>
<reference evidence="1" key="1">
    <citation type="submission" date="2020-03" db="EMBL/GenBank/DDBJ databases">
        <title>Spirochaetal bacteria isolated from arthropods constitute a novel genus Entomospira genus novum within the order Spirochaetales.</title>
        <authorList>
            <person name="Grana-Miraglia L."/>
            <person name="Sikutova S."/>
            <person name="Fingerle V."/>
            <person name="Sing A."/>
            <person name="Castillo-Ramirez S."/>
            <person name="Margos G."/>
            <person name="Rudolf I."/>
        </authorList>
    </citation>
    <scope>NUCLEOTIDE SEQUENCE</scope>
    <source>
        <strain evidence="1">BR208</strain>
    </source>
</reference>
<dbReference type="AlphaFoldDB" id="A0A968GER7"/>
<comment type="caution">
    <text evidence="1">The sequence shown here is derived from an EMBL/GenBank/DDBJ whole genome shotgun (WGS) entry which is preliminary data.</text>
</comment>
<evidence type="ECO:0000313" key="1">
    <source>
        <dbReference type="EMBL" id="NIZ46421.1"/>
    </source>
</evidence>
<sequence>MSLYRKYIESYAKVVKQQHQIVAQLLDKENYNSEILNTFSRHSQQYLKLIDEYASWIIIIRQQVVLPEDLVQLLNDTANIQNKTLLLIHDELYPKIQAYLESVRSLIHSSKVSFRIQPRYRYHKFTKFLDLNA</sequence>
<dbReference type="EMBL" id="JAATLK010000001">
    <property type="protein sequence ID" value="NIZ46421.1"/>
    <property type="molecule type" value="Genomic_DNA"/>
</dbReference>
<organism evidence="1 2">
    <name type="scientific">Entomospira nematocerorum</name>
    <dbReference type="NCBI Taxonomy" id="2719987"/>
    <lineage>
        <taxon>Bacteria</taxon>
        <taxon>Pseudomonadati</taxon>
        <taxon>Spirochaetota</taxon>
        <taxon>Spirochaetia</taxon>
        <taxon>Spirochaetales</taxon>
        <taxon>Spirochaetaceae</taxon>
        <taxon>Entomospira</taxon>
    </lineage>
</organism>
<dbReference type="Proteomes" id="UP000752013">
    <property type="component" value="Unassembled WGS sequence"/>
</dbReference>
<evidence type="ECO:0000313" key="2">
    <source>
        <dbReference type="Proteomes" id="UP000752013"/>
    </source>
</evidence>
<protein>
    <submittedName>
        <fullName evidence="1">Uncharacterized protein</fullName>
    </submittedName>
</protein>
<gene>
    <name evidence="1" type="ORF">HCT46_00565</name>
</gene>